<dbReference type="GO" id="GO:0051725">
    <property type="term" value="P:protein de-ADP-ribosylation"/>
    <property type="evidence" value="ECO:0007669"/>
    <property type="project" value="InterPro"/>
</dbReference>
<feature type="binding site" evidence="8">
    <location>
        <position position="311"/>
    </location>
    <ligand>
        <name>Mg(2+)</name>
        <dbReference type="ChEBI" id="CHEBI:18420"/>
        <label>1</label>
    </ligand>
</feature>
<dbReference type="InterPro" id="IPR012108">
    <property type="entry name" value="ADP-ribosylarg_hydro"/>
</dbReference>
<evidence type="ECO:0000256" key="2">
    <source>
        <dbReference type="ARBA" id="ARBA00022801"/>
    </source>
</evidence>
<dbReference type="AlphaFoldDB" id="C1BK92"/>
<protein>
    <recommendedName>
        <fullName evidence="5">ADP-ribosylhydrolase ARH1</fullName>
        <ecNumber evidence="4">3.2.2.19</ecNumber>
    </recommendedName>
    <alternativeName>
        <fullName evidence="6">ADP-ribose-L-arginine cleaving enzyme</fullName>
    </alternativeName>
    <alternativeName>
        <fullName evidence="7">[Protein ADP-ribosylarginine] hydrolase</fullName>
    </alternativeName>
</protein>
<dbReference type="GO" id="GO:0003875">
    <property type="term" value="F:ADP-ribosylarginine hydrolase activity"/>
    <property type="evidence" value="ECO:0007669"/>
    <property type="project" value="UniProtKB-EC"/>
</dbReference>
<dbReference type="GO" id="GO:0000287">
    <property type="term" value="F:magnesium ion binding"/>
    <property type="evidence" value="ECO:0007669"/>
    <property type="project" value="InterPro"/>
</dbReference>
<comment type="similarity">
    <text evidence="1">Belongs to the ADP-ribosylglycohydrolase family.</text>
</comment>
<feature type="binding site" evidence="8">
    <location>
        <position position="312"/>
    </location>
    <ligand>
        <name>Mg(2+)</name>
        <dbReference type="ChEBI" id="CHEBI:18420"/>
        <label>1</label>
    </ligand>
</feature>
<keyword evidence="8" id="KW-0479">Metal-binding</keyword>
<keyword evidence="2" id="KW-0378">Hydrolase</keyword>
<feature type="binding site" evidence="8">
    <location>
        <position position="63"/>
    </location>
    <ligand>
        <name>Mg(2+)</name>
        <dbReference type="ChEBI" id="CHEBI:18420"/>
        <label>1</label>
    </ligand>
</feature>
<comment type="cofactor">
    <cofactor evidence="8">
        <name>Mg(2+)</name>
        <dbReference type="ChEBI" id="CHEBI:18420"/>
    </cofactor>
    <text evidence="8">Binds 2 magnesium ions per subunit.</text>
</comment>
<evidence type="ECO:0000256" key="5">
    <source>
        <dbReference type="ARBA" id="ARBA00049773"/>
    </source>
</evidence>
<feature type="binding site" evidence="8">
    <location>
        <position position="309"/>
    </location>
    <ligand>
        <name>Mg(2+)</name>
        <dbReference type="ChEBI" id="CHEBI:18420"/>
        <label>1</label>
    </ligand>
</feature>
<evidence type="ECO:0000256" key="3">
    <source>
        <dbReference type="ARBA" id="ARBA00049582"/>
    </source>
</evidence>
<name>C1BK92_OSMMO</name>
<dbReference type="PANTHER" id="PTHR16222">
    <property type="entry name" value="ADP-RIBOSYLGLYCOHYDROLASE"/>
    <property type="match status" value="1"/>
</dbReference>
<feature type="binding site" evidence="8">
    <location>
        <position position="62"/>
    </location>
    <ligand>
        <name>Mg(2+)</name>
        <dbReference type="ChEBI" id="CHEBI:18420"/>
        <label>1</label>
    </ligand>
</feature>
<dbReference type="EC" id="3.2.2.19" evidence="4"/>
<dbReference type="Pfam" id="PF03747">
    <property type="entry name" value="ADP_ribosyl_GH"/>
    <property type="match status" value="1"/>
</dbReference>
<proteinExistence type="evidence at transcript level"/>
<sequence length="362" mass="40181">MSNKISLEERYEACMVLSGVGDALAYNHGDWEFEQNGKVIHAEVKKKGGIAKLDAKHFPVSDDTVMHLATAEALVEAGEGATLPQVYLTLVREYIKSMTDMHGRAPGLTCMSMMDTHNKRNDQDWKVPFNRKGGGCGAAMRAMCIGMRFPNPEQEDLLINLSVESGRLTHHHPTGYLGSLAAALFTAYAVRGSPVEAWGHGLMEVLEKAKQYVKDAGHCVEENLLHWNYFEESWRKYLEKRNILDGKSQPLFPEVYGIQEREEFYKSLSFQGTGGASGHDAPMIAYDALLRAGESWVELANHGFFHGGDSDSTGVIAAAWWGALYAYTGVPKVNYKGLEYRARLAGVANQLYELRGKPLLMK</sequence>
<evidence type="ECO:0000256" key="7">
    <source>
        <dbReference type="ARBA" id="ARBA00049810"/>
    </source>
</evidence>
<gene>
    <name evidence="9" type="primary">ADPRH</name>
</gene>
<evidence type="ECO:0000256" key="1">
    <source>
        <dbReference type="ARBA" id="ARBA00010702"/>
    </source>
</evidence>
<keyword evidence="8" id="KW-0460">Magnesium</keyword>
<organism evidence="9">
    <name type="scientific">Osmerus mordax</name>
    <name type="common">Rainbow smelt</name>
    <name type="synonym">Atherina mordax</name>
    <dbReference type="NCBI Taxonomy" id="8014"/>
    <lineage>
        <taxon>Eukaryota</taxon>
        <taxon>Metazoa</taxon>
        <taxon>Chordata</taxon>
        <taxon>Craniata</taxon>
        <taxon>Vertebrata</taxon>
        <taxon>Euteleostomi</taxon>
        <taxon>Actinopterygii</taxon>
        <taxon>Neopterygii</taxon>
        <taxon>Teleostei</taxon>
        <taxon>Stomiati</taxon>
        <taxon>Osmeriformes</taxon>
        <taxon>Osmeridae</taxon>
        <taxon>Osmerus</taxon>
    </lineage>
</organism>
<dbReference type="InterPro" id="IPR005502">
    <property type="entry name" value="Ribosyl_crysJ1"/>
</dbReference>
<evidence type="ECO:0000256" key="4">
    <source>
        <dbReference type="ARBA" id="ARBA00049725"/>
    </source>
</evidence>
<dbReference type="InterPro" id="IPR050792">
    <property type="entry name" value="ADP-ribosylglycohydrolase"/>
</dbReference>
<evidence type="ECO:0000256" key="8">
    <source>
        <dbReference type="PIRSR" id="PIRSR605502-1"/>
    </source>
</evidence>
<reference evidence="9" key="1">
    <citation type="submission" date="2009-03" db="EMBL/GenBank/DDBJ databases">
        <title>Osmerus mordax full-length cDNAs.</title>
        <authorList>
            <person name="von Schalburg K."/>
            <person name="Leong J."/>
            <person name="Cooper G."/>
            <person name="Davidson W.S."/>
            <person name="Koop B.F."/>
        </authorList>
    </citation>
    <scope>NUCLEOTIDE SEQUENCE</scope>
    <source>
        <tissue evidence="9">Brain</tissue>
    </source>
</reference>
<comment type="function">
    <text evidence="3">Specifically acts as an arginine mono-ADP-ribosylhydrolase by mediating the removal of mono-ADP-ribose attached to arginine residues on proteins.</text>
</comment>
<dbReference type="EMBL" id="BT075021">
    <property type="protein sequence ID" value="ACO09445.1"/>
    <property type="molecule type" value="mRNA"/>
</dbReference>
<evidence type="ECO:0000256" key="6">
    <source>
        <dbReference type="ARBA" id="ARBA00049798"/>
    </source>
</evidence>
<evidence type="ECO:0000313" key="9">
    <source>
        <dbReference type="EMBL" id="ACO09445.1"/>
    </source>
</evidence>
<accession>C1BK92</accession>
<dbReference type="PANTHER" id="PTHR16222:SF26">
    <property type="entry name" value="ADP-RIBOSYLHYDROLASE ARH1"/>
    <property type="match status" value="1"/>
</dbReference>
<dbReference type="Gene3D" id="1.10.4080.10">
    <property type="entry name" value="ADP-ribosylation/Crystallin J1"/>
    <property type="match status" value="1"/>
</dbReference>
<dbReference type="SUPFAM" id="SSF101478">
    <property type="entry name" value="ADP-ribosylglycohydrolase"/>
    <property type="match status" value="1"/>
</dbReference>
<dbReference type="InterPro" id="IPR036705">
    <property type="entry name" value="Ribosyl_crysJ1_sf"/>
</dbReference>
<dbReference type="PIRSF" id="PIRSF016939">
    <property type="entry name" value="ADP_ribslarg_hdr"/>
    <property type="match status" value="1"/>
</dbReference>
<feature type="binding site" evidence="8">
    <location>
        <position position="61"/>
    </location>
    <ligand>
        <name>Mg(2+)</name>
        <dbReference type="ChEBI" id="CHEBI:18420"/>
        <label>1</label>
    </ligand>
</feature>
<dbReference type="FunFam" id="1.10.4080.10:FF:000002">
    <property type="entry name" value="ADP-ribosylarginine hydrolase isoform X1"/>
    <property type="match status" value="1"/>
</dbReference>